<dbReference type="InterPro" id="IPR011011">
    <property type="entry name" value="Znf_FYVE_PHD"/>
</dbReference>
<proteinExistence type="predicted"/>
<dbReference type="GO" id="GO:0005737">
    <property type="term" value="C:cytoplasm"/>
    <property type="evidence" value="ECO:0007669"/>
    <property type="project" value="InterPro"/>
</dbReference>
<dbReference type="AlphaFoldDB" id="A0A1A8FXT6"/>
<dbReference type="PROSITE" id="PS50864">
    <property type="entry name" value="SAND"/>
    <property type="match status" value="2"/>
</dbReference>
<dbReference type="InterPro" id="IPR004865">
    <property type="entry name" value="HSR_dom"/>
</dbReference>
<dbReference type="Gene3D" id="3.10.390.10">
    <property type="entry name" value="SAND domain-like"/>
    <property type="match status" value="2"/>
</dbReference>
<dbReference type="SMART" id="SM00249">
    <property type="entry name" value="PHD"/>
    <property type="match status" value="1"/>
</dbReference>
<dbReference type="Gene3D" id="1.20.920.10">
    <property type="entry name" value="Bromodomain-like"/>
    <property type="match status" value="1"/>
</dbReference>
<accession>A0A1A8FXT6</accession>
<dbReference type="PRINTS" id="PR00503">
    <property type="entry name" value="BROMODOMAIN"/>
</dbReference>
<feature type="compositionally biased region" description="Acidic residues" evidence="8">
    <location>
        <begin position="311"/>
        <end position="321"/>
    </location>
</feature>
<evidence type="ECO:0000259" key="11">
    <source>
        <dbReference type="PROSITE" id="PS50864"/>
    </source>
</evidence>
<dbReference type="SMART" id="SM00297">
    <property type="entry name" value="BROMO"/>
    <property type="match status" value="1"/>
</dbReference>
<dbReference type="GO" id="GO:0006959">
    <property type="term" value="P:humoral immune response"/>
    <property type="evidence" value="ECO:0007669"/>
    <property type="project" value="InterPro"/>
</dbReference>
<dbReference type="InterPro" id="IPR010919">
    <property type="entry name" value="SAND-like_dom_sf"/>
</dbReference>
<evidence type="ECO:0000256" key="5">
    <source>
        <dbReference type="ARBA" id="ARBA00023117"/>
    </source>
</evidence>
<evidence type="ECO:0000256" key="6">
    <source>
        <dbReference type="PROSITE-ProRule" id="PRU00035"/>
    </source>
</evidence>
<feature type="region of interest" description="Disordered" evidence="8">
    <location>
        <begin position="122"/>
        <end position="172"/>
    </location>
</feature>
<dbReference type="PRINTS" id="PR01711">
    <property type="entry name" value="AIREGULATOR"/>
</dbReference>
<organism evidence="13">
    <name type="scientific">Nothobranchius korthausae</name>
    <dbReference type="NCBI Taxonomy" id="1143690"/>
    <lineage>
        <taxon>Eukaryota</taxon>
        <taxon>Metazoa</taxon>
        <taxon>Chordata</taxon>
        <taxon>Craniata</taxon>
        <taxon>Vertebrata</taxon>
        <taxon>Euteleostomi</taxon>
        <taxon>Actinopterygii</taxon>
        <taxon>Neopterygii</taxon>
        <taxon>Teleostei</taxon>
        <taxon>Neoteleostei</taxon>
        <taxon>Acanthomorphata</taxon>
        <taxon>Ovalentaria</taxon>
        <taxon>Atherinomorphae</taxon>
        <taxon>Cyprinodontiformes</taxon>
        <taxon>Nothobranchiidae</taxon>
        <taxon>Nothobranchius</taxon>
    </lineage>
</organism>
<dbReference type="SMART" id="SM00258">
    <property type="entry name" value="SAND"/>
    <property type="match status" value="2"/>
</dbReference>
<gene>
    <name evidence="13" type="primary">SP140L</name>
</gene>
<dbReference type="GO" id="GO:0005634">
    <property type="term" value="C:nucleus"/>
    <property type="evidence" value="ECO:0007669"/>
    <property type="project" value="InterPro"/>
</dbReference>
<keyword evidence="3 7" id="KW-0863">Zinc-finger</keyword>
<feature type="domain" description="PHD-type" evidence="10">
    <location>
        <begin position="432"/>
        <end position="482"/>
    </location>
</feature>
<evidence type="ECO:0000256" key="8">
    <source>
        <dbReference type="SAM" id="MobiDB-lite"/>
    </source>
</evidence>
<reference evidence="13" key="1">
    <citation type="submission" date="2016-05" db="EMBL/GenBank/DDBJ databases">
        <authorList>
            <person name="Lavstsen T."/>
            <person name="Jespersen J.S."/>
        </authorList>
    </citation>
    <scope>NUCLEOTIDE SEQUENCE</scope>
    <source>
        <tissue evidence="13">Brain</tissue>
    </source>
</reference>
<dbReference type="GO" id="GO:0000981">
    <property type="term" value="F:DNA-binding transcription factor activity, RNA polymerase II-specific"/>
    <property type="evidence" value="ECO:0007669"/>
    <property type="project" value="TreeGrafter"/>
</dbReference>
<dbReference type="Gene3D" id="3.30.40.10">
    <property type="entry name" value="Zinc/RING finger domain, C3HC4 (zinc finger)"/>
    <property type="match status" value="1"/>
</dbReference>
<dbReference type="InterPro" id="IPR036427">
    <property type="entry name" value="Bromodomain-like_sf"/>
</dbReference>
<evidence type="ECO:0000256" key="4">
    <source>
        <dbReference type="ARBA" id="ARBA00022833"/>
    </source>
</evidence>
<evidence type="ECO:0000256" key="3">
    <source>
        <dbReference type="ARBA" id="ARBA00022771"/>
    </source>
</evidence>
<sequence>MDPLDFLKPDELLRFFRRSKTEMSLMENPYTFLSQLRDHKLIPDDKFKKVTRMKSRENSKKAIYDILDCFERERPKEIHLFWKCVFKDTILDQYHTLKMLRNSLMDGTYHFDTQILEVEETETAKTEGLTLPEDEEPKTNSVSKKRKVRSKSVSSDENEQPGPSSRLTPSRRKNAKKILFSSPLKRGEKGDIWNWPIYKSQLPVTCGDKEGLLIRNKLAKGERCILAEKEWFTPTEFEKFTGKGSSKNWKLSIRCQDTPLLTLIKEGYLRSSSFRRGKRMKKFLFSSSDSATGNSEDEEEHQDSSIKTDNSSEEEEENMDTLDEHASATNPDSDKVAFLVTCGALSGQLHKKRFLSGRKGKSIRTETSWLTPLEFVFKALGQRDGSWMKDVEYDRKPIGNLIKNNMLYIHSDLCECPLCNPGPKDLENEKNDDECCVCKSEGILVECDHCPRSFHRQCHVPEVKENVIKEDKPWMCIFCSFKSNQELLYPDEQNLEDVMTHQISRHMVACPYLLLFVYSADEKQIFATNPKEYLEAYTSIIKTPMWLGKMAEKLQIKLYKTVGEFLADFELIFTNCTTYNKNNAEFHAVGKHLKQLLDQEIRKVFNIPDQKPAEQ</sequence>
<dbReference type="PROSITE" id="PS50016">
    <property type="entry name" value="ZF_PHD_2"/>
    <property type="match status" value="1"/>
</dbReference>
<keyword evidence="2" id="KW-0479">Metal-binding</keyword>
<dbReference type="PANTHER" id="PTHR46386">
    <property type="entry name" value="NUCLEAR BODY PROTEIN SP140"/>
    <property type="match status" value="1"/>
</dbReference>
<dbReference type="PROSITE" id="PS51414">
    <property type="entry name" value="HSR"/>
    <property type="match status" value="1"/>
</dbReference>
<dbReference type="Pfam" id="PF00628">
    <property type="entry name" value="PHD"/>
    <property type="match status" value="1"/>
</dbReference>
<evidence type="ECO:0000259" key="12">
    <source>
        <dbReference type="PROSITE" id="PS51414"/>
    </source>
</evidence>
<dbReference type="GO" id="GO:0003677">
    <property type="term" value="F:DNA binding"/>
    <property type="evidence" value="ECO:0007669"/>
    <property type="project" value="InterPro"/>
</dbReference>
<evidence type="ECO:0000313" key="13">
    <source>
        <dbReference type="EMBL" id="SBQ63591.1"/>
    </source>
</evidence>
<dbReference type="InterPro" id="IPR001487">
    <property type="entry name" value="Bromodomain"/>
</dbReference>
<reference evidence="13" key="2">
    <citation type="submission" date="2016-06" db="EMBL/GenBank/DDBJ databases">
        <title>The genome of a short-lived fish provides insights into sex chromosome evolution and the genetic control of aging.</title>
        <authorList>
            <person name="Reichwald K."/>
            <person name="Felder M."/>
            <person name="Petzold A."/>
            <person name="Koch P."/>
            <person name="Groth M."/>
            <person name="Platzer M."/>
        </authorList>
    </citation>
    <scope>NUCLEOTIDE SEQUENCE</scope>
    <source>
        <tissue evidence="13">Brain</tissue>
    </source>
</reference>
<evidence type="ECO:0000259" key="10">
    <source>
        <dbReference type="PROSITE" id="PS50016"/>
    </source>
</evidence>
<feature type="domain" description="SAND" evidence="11">
    <location>
        <begin position="316"/>
        <end position="408"/>
    </location>
</feature>
<name>A0A1A8FXT6_9TELE</name>
<evidence type="ECO:0000256" key="1">
    <source>
        <dbReference type="ARBA" id="ARBA00022553"/>
    </source>
</evidence>
<feature type="domain" description="Bromo" evidence="9">
    <location>
        <begin position="508"/>
        <end position="587"/>
    </location>
</feature>
<dbReference type="InterPro" id="IPR000770">
    <property type="entry name" value="SAND_dom"/>
</dbReference>
<dbReference type="CDD" id="cd04369">
    <property type="entry name" value="Bromodomain"/>
    <property type="match status" value="1"/>
</dbReference>
<evidence type="ECO:0000256" key="7">
    <source>
        <dbReference type="PROSITE-ProRule" id="PRU00146"/>
    </source>
</evidence>
<dbReference type="PROSITE" id="PS50014">
    <property type="entry name" value="BROMODOMAIN_2"/>
    <property type="match status" value="1"/>
</dbReference>
<dbReference type="GO" id="GO:0008270">
    <property type="term" value="F:zinc ion binding"/>
    <property type="evidence" value="ECO:0007669"/>
    <property type="project" value="UniProtKB-KW"/>
</dbReference>
<dbReference type="Pfam" id="PF00439">
    <property type="entry name" value="Bromodomain"/>
    <property type="match status" value="1"/>
</dbReference>
<dbReference type="SUPFAM" id="SSF63763">
    <property type="entry name" value="SAND domain-like"/>
    <property type="match status" value="2"/>
</dbReference>
<dbReference type="InterPro" id="IPR008087">
    <property type="entry name" value="AIRE"/>
</dbReference>
<dbReference type="GO" id="GO:0045182">
    <property type="term" value="F:translation regulator activity"/>
    <property type="evidence" value="ECO:0007669"/>
    <property type="project" value="InterPro"/>
</dbReference>
<keyword evidence="4" id="KW-0862">Zinc</keyword>
<dbReference type="Pfam" id="PF03172">
    <property type="entry name" value="HSR"/>
    <property type="match status" value="1"/>
</dbReference>
<dbReference type="SUPFAM" id="SSF47370">
    <property type="entry name" value="Bromodomain"/>
    <property type="match status" value="1"/>
</dbReference>
<dbReference type="EMBL" id="HAEB01017064">
    <property type="protein sequence ID" value="SBQ63591.1"/>
    <property type="molecule type" value="Transcribed_RNA"/>
</dbReference>
<dbReference type="Pfam" id="PF01342">
    <property type="entry name" value="SAND"/>
    <property type="match status" value="2"/>
</dbReference>
<feature type="domain" description="SAND" evidence="11">
    <location>
        <begin position="192"/>
        <end position="270"/>
    </location>
</feature>
<dbReference type="PANTHER" id="PTHR46386:SF1">
    <property type="entry name" value="NUCLEAR BODY PROTEIN SP140-LIKE PROTEIN"/>
    <property type="match status" value="1"/>
</dbReference>
<evidence type="ECO:0000259" key="9">
    <source>
        <dbReference type="PROSITE" id="PS50014"/>
    </source>
</evidence>
<dbReference type="CDD" id="cd15541">
    <property type="entry name" value="PHD_TIF1_like"/>
    <property type="match status" value="1"/>
</dbReference>
<dbReference type="InterPro" id="IPR019787">
    <property type="entry name" value="Znf_PHD-finger"/>
</dbReference>
<dbReference type="SUPFAM" id="SSF57903">
    <property type="entry name" value="FYVE/PHD zinc finger"/>
    <property type="match status" value="1"/>
</dbReference>
<keyword evidence="5 6" id="KW-0103">Bromodomain</keyword>
<evidence type="ECO:0000256" key="2">
    <source>
        <dbReference type="ARBA" id="ARBA00022723"/>
    </source>
</evidence>
<dbReference type="InterPro" id="IPR043563">
    <property type="entry name" value="Sp110/Sp140/Sp140L-like"/>
</dbReference>
<keyword evidence="1" id="KW-0597">Phosphoprotein</keyword>
<dbReference type="InterPro" id="IPR001965">
    <property type="entry name" value="Znf_PHD"/>
</dbReference>
<protein>
    <submittedName>
        <fullName evidence="13">SP140 nuclear body protein-like</fullName>
    </submittedName>
</protein>
<feature type="region of interest" description="Disordered" evidence="8">
    <location>
        <begin position="288"/>
        <end position="330"/>
    </location>
</feature>
<dbReference type="InterPro" id="IPR013083">
    <property type="entry name" value="Znf_RING/FYVE/PHD"/>
</dbReference>
<feature type="domain" description="HSR" evidence="12">
    <location>
        <begin position="1"/>
        <end position="109"/>
    </location>
</feature>